<evidence type="ECO:0000259" key="12">
    <source>
        <dbReference type="PROSITE" id="PS51160"/>
    </source>
</evidence>
<dbReference type="OrthoDB" id="9808093at2"/>
<dbReference type="GO" id="GO:0016874">
    <property type="term" value="F:ligase activity"/>
    <property type="evidence" value="ECO:0007669"/>
    <property type="project" value="UniProtKB-UniRule"/>
</dbReference>
<keyword evidence="7" id="KW-0862">Zinc</keyword>
<dbReference type="InterPro" id="IPR011125">
    <property type="entry name" value="Znf_HypF"/>
</dbReference>
<comment type="catalytic activity">
    <reaction evidence="8 11">
        <text>an acyl phosphate + H2O = a carboxylate + phosphate + H(+)</text>
        <dbReference type="Rhea" id="RHEA:14965"/>
        <dbReference type="ChEBI" id="CHEBI:15377"/>
        <dbReference type="ChEBI" id="CHEBI:15378"/>
        <dbReference type="ChEBI" id="CHEBI:29067"/>
        <dbReference type="ChEBI" id="CHEBI:43474"/>
        <dbReference type="ChEBI" id="CHEBI:59918"/>
        <dbReference type="EC" id="3.6.1.7"/>
    </reaction>
</comment>
<dbReference type="Gene3D" id="3.30.420.360">
    <property type="match status" value="1"/>
</dbReference>
<evidence type="ECO:0000256" key="10">
    <source>
        <dbReference type="PIRNR" id="PIRNR006256"/>
    </source>
</evidence>
<dbReference type="PIRSF" id="PIRSF006256">
    <property type="entry name" value="CMPcnvr_hdrg_mat"/>
    <property type="match status" value="1"/>
</dbReference>
<evidence type="ECO:0000256" key="9">
    <source>
        <dbReference type="ARBA" id="ARBA00048220"/>
    </source>
</evidence>
<keyword evidence="6" id="KW-0863">Zinc-finger</keyword>
<dbReference type="Pfam" id="PF07503">
    <property type="entry name" value="zf-HYPF"/>
    <property type="match status" value="2"/>
</dbReference>
<organism evidence="14 15">
    <name type="scientific">Dialister succinatiphilus YIT 11850</name>
    <dbReference type="NCBI Taxonomy" id="742743"/>
    <lineage>
        <taxon>Bacteria</taxon>
        <taxon>Bacillati</taxon>
        <taxon>Bacillota</taxon>
        <taxon>Negativicutes</taxon>
        <taxon>Veillonellales</taxon>
        <taxon>Veillonellaceae</taxon>
        <taxon>Dialister</taxon>
    </lineage>
</organism>
<comment type="similarity">
    <text evidence="3 10">Belongs to the carbamoyltransferase HypF family.</text>
</comment>
<feature type="domain" description="Acylphosphatase-like" evidence="12">
    <location>
        <begin position="6"/>
        <end position="91"/>
    </location>
</feature>
<dbReference type="PANTHER" id="PTHR42959">
    <property type="entry name" value="CARBAMOYLTRANSFERASE"/>
    <property type="match status" value="1"/>
</dbReference>
<evidence type="ECO:0000256" key="6">
    <source>
        <dbReference type="ARBA" id="ARBA00022771"/>
    </source>
</evidence>
<dbReference type="SUPFAM" id="SSF54975">
    <property type="entry name" value="Acylphosphatase/BLUF domain-like"/>
    <property type="match status" value="1"/>
</dbReference>
<protein>
    <recommendedName>
        <fullName evidence="10">Carbamoyltransferase</fullName>
        <ecNumber evidence="10">6.2.-.-</ecNumber>
    </recommendedName>
</protein>
<dbReference type="EMBL" id="ADLT01000081">
    <property type="protein sequence ID" value="EHO61976.1"/>
    <property type="molecule type" value="Genomic_DNA"/>
</dbReference>
<comment type="catalytic activity">
    <reaction evidence="9">
        <text>C-terminal L-cysteinyl-[HypE protein] + carbamoyl phosphate + ATP + H2O = C-terminal S-carboxamide-L-cysteinyl-[HypE protein] + AMP + phosphate + diphosphate + H(+)</text>
        <dbReference type="Rhea" id="RHEA:55636"/>
        <dbReference type="Rhea" id="RHEA-COMP:14247"/>
        <dbReference type="Rhea" id="RHEA-COMP:14392"/>
        <dbReference type="ChEBI" id="CHEBI:15377"/>
        <dbReference type="ChEBI" id="CHEBI:15378"/>
        <dbReference type="ChEBI" id="CHEBI:30616"/>
        <dbReference type="ChEBI" id="CHEBI:33019"/>
        <dbReference type="ChEBI" id="CHEBI:43474"/>
        <dbReference type="ChEBI" id="CHEBI:58228"/>
        <dbReference type="ChEBI" id="CHEBI:76913"/>
        <dbReference type="ChEBI" id="CHEBI:139126"/>
        <dbReference type="ChEBI" id="CHEBI:456215"/>
    </reaction>
</comment>
<evidence type="ECO:0000256" key="5">
    <source>
        <dbReference type="ARBA" id="ARBA00022723"/>
    </source>
</evidence>
<evidence type="ECO:0000256" key="2">
    <source>
        <dbReference type="ARBA" id="ARBA00005614"/>
    </source>
</evidence>
<dbReference type="InterPro" id="IPR017945">
    <property type="entry name" value="DHBP_synth_RibB-like_a/b_dom"/>
</dbReference>
<keyword evidence="15" id="KW-1185">Reference proteome</keyword>
<evidence type="ECO:0000256" key="7">
    <source>
        <dbReference type="ARBA" id="ARBA00022833"/>
    </source>
</evidence>
<dbReference type="GO" id="GO:0003725">
    <property type="term" value="F:double-stranded RNA binding"/>
    <property type="evidence" value="ECO:0007669"/>
    <property type="project" value="InterPro"/>
</dbReference>
<dbReference type="InterPro" id="IPR055128">
    <property type="entry name" value="HypF_C_2"/>
</dbReference>
<reference evidence="14 15" key="1">
    <citation type="submission" date="2011-11" db="EMBL/GenBank/DDBJ databases">
        <title>The Genome Sequence of Dialister succinatiphilus YIT 11850.</title>
        <authorList>
            <consortium name="The Broad Institute Genome Sequencing Platform"/>
            <person name="Earl A."/>
            <person name="Ward D."/>
            <person name="Feldgarden M."/>
            <person name="Gevers D."/>
            <person name="Morotomi M."/>
            <person name="Young S.K."/>
            <person name="Zeng Q."/>
            <person name="Gargeya S."/>
            <person name="Fitzgerald M."/>
            <person name="Haas B."/>
            <person name="Abouelleil A."/>
            <person name="Alvarado L."/>
            <person name="Arachchi H.M."/>
            <person name="Berlin A."/>
            <person name="Brown A."/>
            <person name="Chapman S.B."/>
            <person name="Dunbar C."/>
            <person name="Gearin G."/>
            <person name="Goldberg J."/>
            <person name="Griggs A."/>
            <person name="Gujja S."/>
            <person name="Heiman D."/>
            <person name="Howarth C."/>
            <person name="Lui A."/>
            <person name="MacDonald P.J.P."/>
            <person name="Montmayeur A."/>
            <person name="Murphy C."/>
            <person name="Neiman D."/>
            <person name="Pearson M."/>
            <person name="Priest M."/>
            <person name="Roberts A."/>
            <person name="Saif S."/>
            <person name="Shea T."/>
            <person name="Sisk P."/>
            <person name="Stolte C."/>
            <person name="Sykes S."/>
            <person name="Wortman J."/>
            <person name="Nusbaum C."/>
            <person name="Birren B."/>
        </authorList>
    </citation>
    <scope>NUCLEOTIDE SEQUENCE [LARGE SCALE GENOMIC DNA]</scope>
    <source>
        <strain evidence="14 15">YIT 11850</strain>
    </source>
</reference>
<dbReference type="InterPro" id="IPR043129">
    <property type="entry name" value="ATPase_NBD"/>
</dbReference>
<keyword evidence="11" id="KW-0378">Hydrolase</keyword>
<dbReference type="eggNOG" id="COG0068">
    <property type="taxonomic scope" value="Bacteria"/>
</dbReference>
<dbReference type="SUPFAM" id="SSF55821">
    <property type="entry name" value="YrdC/RibB"/>
    <property type="match status" value="1"/>
</dbReference>
<comment type="pathway">
    <text evidence="1">Protein modification; [NiFe] hydrogenase maturation.</text>
</comment>
<keyword evidence="5" id="KW-0479">Metal-binding</keyword>
<dbReference type="Pfam" id="PF22521">
    <property type="entry name" value="HypF_C_2"/>
    <property type="match status" value="1"/>
</dbReference>
<gene>
    <name evidence="14" type="ORF">HMPREF9453_02095</name>
</gene>
<name>H1D3A7_9FIRM</name>
<evidence type="ECO:0000259" key="13">
    <source>
        <dbReference type="PROSITE" id="PS51163"/>
    </source>
</evidence>
<dbReference type="PROSITE" id="PS51160">
    <property type="entry name" value="ACYLPHOSPHATASE_3"/>
    <property type="match status" value="1"/>
</dbReference>
<evidence type="ECO:0000256" key="4">
    <source>
        <dbReference type="ARBA" id="ARBA00022598"/>
    </source>
</evidence>
<dbReference type="InterPro" id="IPR051060">
    <property type="entry name" value="Carbamoyltrans_HypF-like"/>
</dbReference>
<dbReference type="PATRIC" id="fig|742743.3.peg.2114"/>
<dbReference type="NCBIfam" id="TIGR00143">
    <property type="entry name" value="hypF"/>
    <property type="match status" value="1"/>
</dbReference>
<dbReference type="InterPro" id="IPR041440">
    <property type="entry name" value="HypF_C"/>
</dbReference>
<evidence type="ECO:0000313" key="14">
    <source>
        <dbReference type="EMBL" id="EHO61976.1"/>
    </source>
</evidence>
<evidence type="ECO:0000256" key="11">
    <source>
        <dbReference type="PROSITE-ProRule" id="PRU00520"/>
    </source>
</evidence>
<dbReference type="HOGENOM" id="CLU_009164_0_0_9"/>
<dbReference type="PROSITE" id="PS51163">
    <property type="entry name" value="YRDC"/>
    <property type="match status" value="1"/>
</dbReference>
<dbReference type="Gene3D" id="3.30.110.120">
    <property type="match status" value="1"/>
</dbReference>
<feature type="active site" evidence="11">
    <location>
        <position position="21"/>
    </location>
</feature>
<proteinExistence type="inferred from homology"/>
<comment type="similarity">
    <text evidence="2">Belongs to the acylphosphatase family.</text>
</comment>
<dbReference type="SUPFAM" id="SSF53067">
    <property type="entry name" value="Actin-like ATPase domain"/>
    <property type="match status" value="1"/>
</dbReference>
<evidence type="ECO:0000313" key="15">
    <source>
        <dbReference type="Proteomes" id="UP000003277"/>
    </source>
</evidence>
<dbReference type="RefSeq" id="WP_008860586.1">
    <property type="nucleotide sequence ID" value="NZ_JH591190.1"/>
</dbReference>
<dbReference type="Pfam" id="PF17788">
    <property type="entry name" value="HypF_C"/>
    <property type="match status" value="1"/>
</dbReference>
<evidence type="ECO:0000256" key="3">
    <source>
        <dbReference type="ARBA" id="ARBA00008097"/>
    </source>
</evidence>
<dbReference type="GO" id="GO:0016743">
    <property type="term" value="F:carboxyl- or carbamoyltransferase activity"/>
    <property type="evidence" value="ECO:0007669"/>
    <property type="project" value="UniProtKB-UniRule"/>
</dbReference>
<dbReference type="PANTHER" id="PTHR42959:SF1">
    <property type="entry name" value="CARBAMOYLTRANSFERASE HYPF"/>
    <property type="match status" value="1"/>
</dbReference>
<keyword evidence="14" id="KW-0808">Transferase</keyword>
<dbReference type="Pfam" id="PF00708">
    <property type="entry name" value="Acylphosphatase"/>
    <property type="match status" value="1"/>
</dbReference>
<evidence type="ECO:0000256" key="1">
    <source>
        <dbReference type="ARBA" id="ARBA00004711"/>
    </source>
</evidence>
<dbReference type="InterPro" id="IPR017968">
    <property type="entry name" value="Acylphosphatase_CS"/>
</dbReference>
<comment type="caution">
    <text evidence="14">The sequence shown here is derived from an EMBL/GenBank/DDBJ whole genome shotgun (WGS) entry which is preliminary data.</text>
</comment>
<dbReference type="EC" id="6.2.-.-" evidence="10"/>
<dbReference type="InterPro" id="IPR036046">
    <property type="entry name" value="Acylphosphatase-like_dom_sf"/>
</dbReference>
<dbReference type="AlphaFoldDB" id="H1D3A7"/>
<accession>H1D3A7</accession>
<dbReference type="GO" id="GO:0003998">
    <property type="term" value="F:acylphosphatase activity"/>
    <property type="evidence" value="ECO:0007669"/>
    <property type="project" value="UniProtKB-EC"/>
</dbReference>
<feature type="domain" description="YrdC-like" evidence="13">
    <location>
        <begin position="200"/>
        <end position="383"/>
    </location>
</feature>
<sequence>MSHIHTIRFLLEGRVQGVGFRPFVCRTALSLGLTGWVKNLGGVVEIRASGDREALLVLERKLEEAPYPVAVEKVTKEEVPLENFSTFSAIESSGEPLAPLFPADIAICPSCRKELHDRKDRHFQYPFLSCTACGPRYTIIRSLPYDRPRTTMDSFPLCPECQREYEDLKNRRCHGETICCAACGPALSMVTEGREEAQGDEAIERAIALVKAGKVVMVKSIGGFQLVCRGDREETVLCLRRLKHREGKPFALMVHSLKEAEKLCFLTDQDRKLLTSPACPIVLCRPKKEIKTVAEGVPRLGIFLPPSAFYDLLTDGVKAPLVVTSANMSGEPILYKDEEALSWFKAHEIDFLFTNNRDILRPADDSVVKAEESHRDMIRRSRGFLPEPAVQGAKEGTLLAMGADMEPSFCLTAQGRLYPGEMPCDLENESSEEAFLHMIEDWENMLGIRPERIVTDLHPRYISSALGERLSADRGIPLWKVQHHQAHGLSVMAEHGLSGKAAAFVFDGTGYGTDGTIWGGEILLLEGNQMVRAGHLDAMPLLGGDISMKQAWKTGLASLVYAGLKTEDYRYGLVKAALAAGVNTIRDSAMGRLFDSAAALLHLKEENRFKGECAMALEQAAVQAKRKGKTALPLHLSLKEEKGQLIWHREDLIASLVEADGTIEEAALGFHRAIVDMVVESARLLGVEQVILTGGCFHNGILWTETKEALTKEHFKVYGNEKVPCGDGGISLGQAFYGLMQG</sequence>
<feature type="active site" evidence="11">
    <location>
        <position position="39"/>
    </location>
</feature>
<dbReference type="InterPro" id="IPR004421">
    <property type="entry name" value="Carbamoyltransferase_HypF"/>
</dbReference>
<dbReference type="InterPro" id="IPR006070">
    <property type="entry name" value="Sua5-like_dom"/>
</dbReference>
<dbReference type="GO" id="GO:0051604">
    <property type="term" value="P:protein maturation"/>
    <property type="evidence" value="ECO:0007669"/>
    <property type="project" value="TreeGrafter"/>
</dbReference>
<evidence type="ECO:0000256" key="8">
    <source>
        <dbReference type="ARBA" id="ARBA00047645"/>
    </source>
</evidence>
<dbReference type="STRING" id="742743.HMPREF9453_02095"/>
<dbReference type="UniPathway" id="UPA00335"/>
<keyword evidence="4" id="KW-0436">Ligase</keyword>
<dbReference type="Gene3D" id="3.90.870.50">
    <property type="match status" value="1"/>
</dbReference>
<dbReference type="Pfam" id="PF01300">
    <property type="entry name" value="Sua5_yciO_yrdC"/>
    <property type="match status" value="1"/>
</dbReference>
<dbReference type="Gene3D" id="3.30.420.40">
    <property type="match status" value="1"/>
</dbReference>
<dbReference type="PROSITE" id="PS00150">
    <property type="entry name" value="ACYLPHOSPHATASE_1"/>
    <property type="match status" value="1"/>
</dbReference>
<dbReference type="Proteomes" id="UP000003277">
    <property type="component" value="Unassembled WGS sequence"/>
</dbReference>
<dbReference type="GO" id="GO:0008270">
    <property type="term" value="F:zinc ion binding"/>
    <property type="evidence" value="ECO:0007669"/>
    <property type="project" value="UniProtKB-KW"/>
</dbReference>
<dbReference type="InterPro" id="IPR001792">
    <property type="entry name" value="Acylphosphatase-like_dom"/>
</dbReference>